<evidence type="ECO:0000313" key="5">
    <source>
        <dbReference type="Proteomes" id="UP000694866"/>
    </source>
</evidence>
<dbReference type="SMART" id="SM00822">
    <property type="entry name" value="PKS_KR"/>
    <property type="match status" value="1"/>
</dbReference>
<dbReference type="KEGG" id="fas:105272459"/>
<dbReference type="InterPro" id="IPR002347">
    <property type="entry name" value="SDR_fam"/>
</dbReference>
<keyword evidence="3" id="KW-1133">Transmembrane helix</keyword>
<organism evidence="5 6">
    <name type="scientific">Fopius arisanus</name>
    <dbReference type="NCBI Taxonomy" id="64838"/>
    <lineage>
        <taxon>Eukaryota</taxon>
        <taxon>Metazoa</taxon>
        <taxon>Ecdysozoa</taxon>
        <taxon>Arthropoda</taxon>
        <taxon>Hexapoda</taxon>
        <taxon>Insecta</taxon>
        <taxon>Pterygota</taxon>
        <taxon>Neoptera</taxon>
        <taxon>Endopterygota</taxon>
        <taxon>Hymenoptera</taxon>
        <taxon>Apocrita</taxon>
        <taxon>Ichneumonoidea</taxon>
        <taxon>Braconidae</taxon>
        <taxon>Opiinae</taxon>
        <taxon>Fopius</taxon>
    </lineage>
</organism>
<dbReference type="Proteomes" id="UP000694866">
    <property type="component" value="Unplaced"/>
</dbReference>
<dbReference type="PANTHER" id="PTHR24322">
    <property type="entry name" value="PKSB"/>
    <property type="match status" value="1"/>
</dbReference>
<keyword evidence="2" id="KW-0560">Oxidoreductase</keyword>
<dbReference type="GeneID" id="105272459"/>
<dbReference type="RefSeq" id="XP_011312913.1">
    <property type="nucleotide sequence ID" value="XM_011314611.1"/>
</dbReference>
<evidence type="ECO:0000256" key="1">
    <source>
        <dbReference type="ARBA" id="ARBA00006484"/>
    </source>
</evidence>
<proteinExistence type="inferred from homology"/>
<comment type="similarity">
    <text evidence="1">Belongs to the short-chain dehydrogenases/reductases (SDR) family.</text>
</comment>
<evidence type="ECO:0000313" key="7">
    <source>
        <dbReference type="RefSeq" id="XP_011312913.1"/>
    </source>
</evidence>
<protein>
    <submittedName>
        <fullName evidence="6 7">17-beta-hydroxysteroid dehydrogenase 13</fullName>
    </submittedName>
</protein>
<dbReference type="Gene3D" id="3.40.50.720">
    <property type="entry name" value="NAD(P)-binding Rossmann-like Domain"/>
    <property type="match status" value="1"/>
</dbReference>
<dbReference type="GO" id="GO:0016616">
    <property type="term" value="F:oxidoreductase activity, acting on the CH-OH group of donors, NAD or NADP as acceptor"/>
    <property type="evidence" value="ECO:0007669"/>
    <property type="project" value="TreeGrafter"/>
</dbReference>
<keyword evidence="5" id="KW-1185">Reference proteome</keyword>
<feature type="transmembrane region" description="Helical" evidence="3">
    <location>
        <begin position="6"/>
        <end position="31"/>
    </location>
</feature>
<feature type="domain" description="Ketoreductase" evidence="4">
    <location>
        <begin position="45"/>
        <end position="208"/>
    </location>
</feature>
<name>A0A9R1U9Z4_9HYME</name>
<evidence type="ECO:0000256" key="2">
    <source>
        <dbReference type="ARBA" id="ARBA00023002"/>
    </source>
</evidence>
<accession>A0A9R1U9Z4</accession>
<dbReference type="PANTHER" id="PTHR24322:SF736">
    <property type="entry name" value="RETINOL DEHYDROGENASE 10"/>
    <property type="match status" value="1"/>
</dbReference>
<dbReference type="InterPro" id="IPR036291">
    <property type="entry name" value="NAD(P)-bd_dom_sf"/>
</dbReference>
<accession>A0A9R1TPV4</accession>
<dbReference type="SUPFAM" id="SSF51735">
    <property type="entry name" value="NAD(P)-binding Rossmann-fold domains"/>
    <property type="match status" value="1"/>
</dbReference>
<dbReference type="OrthoDB" id="5840532at2759"/>
<gene>
    <name evidence="6 7" type="primary">LOC105272459</name>
</gene>
<dbReference type="PRINTS" id="PR00081">
    <property type="entry name" value="GDHRDH"/>
</dbReference>
<evidence type="ECO:0000313" key="6">
    <source>
        <dbReference type="RefSeq" id="XP_011312912.1"/>
    </source>
</evidence>
<reference evidence="6 7" key="1">
    <citation type="submission" date="2025-04" db="UniProtKB">
        <authorList>
            <consortium name="RefSeq"/>
        </authorList>
    </citation>
    <scope>IDENTIFICATION</scope>
    <source>
        <strain evidence="6 7">USDA-PBARC FA_bdor</strain>
        <tissue evidence="6 7">Whole organism</tissue>
    </source>
</reference>
<sequence length="306" mass="33479">MLLQLYSLVVLTLDLITLLCGIWLSIIVALYRTLRPPPLKQVNGEIAMVVGVGRGVGREIAIQLCQLGVTVACVDKDGDMCESAARQAAKNTGRARAYVCDVTDKEQVQTTVESITEDLGFITMVFHCCAVPSPRVLLEETPEIRKAMELSVISHFWLLESVLPGMERAGRGHIVALSSVAGFSGGSSRSGRVQLSTAQFAVQGFAESLHAEFRQSNSNIVITLVHVYPFIVGAEMAKDIRFRLPSYFGTMPATEAAKKILDGVRRNYAEFSVPGYLLYLGHLLRILPKKASFMLRDLLDTGVDFG</sequence>
<dbReference type="GO" id="GO:0005811">
    <property type="term" value="C:lipid droplet"/>
    <property type="evidence" value="ECO:0007669"/>
    <property type="project" value="TreeGrafter"/>
</dbReference>
<dbReference type="Pfam" id="PF00106">
    <property type="entry name" value="adh_short"/>
    <property type="match status" value="1"/>
</dbReference>
<evidence type="ECO:0000259" key="4">
    <source>
        <dbReference type="SMART" id="SM00822"/>
    </source>
</evidence>
<dbReference type="InterPro" id="IPR057326">
    <property type="entry name" value="KR_dom"/>
</dbReference>
<keyword evidence="3" id="KW-0472">Membrane</keyword>
<evidence type="ECO:0000256" key="3">
    <source>
        <dbReference type="SAM" id="Phobius"/>
    </source>
</evidence>
<dbReference type="AlphaFoldDB" id="A0A9R1U9Z4"/>
<keyword evidence="3" id="KW-0812">Transmembrane</keyword>
<dbReference type="RefSeq" id="XP_011312912.1">
    <property type="nucleotide sequence ID" value="XM_011314610.1"/>
</dbReference>